<proteinExistence type="predicted"/>
<keyword evidence="1" id="KW-1133">Transmembrane helix</keyword>
<evidence type="ECO:0000313" key="3">
    <source>
        <dbReference type="Proteomes" id="UP000192815"/>
    </source>
</evidence>
<keyword evidence="1" id="KW-0472">Membrane</keyword>
<sequence length="83" mass="9185">MLIWRIRVSLTCEVIMAVIRGLLASLSTMTLCTLITLFIMGHCWPEMPYEQALGYLSGAGMAGMVAGALIFSTARKARLRRFC</sequence>
<evidence type="ECO:0000313" key="2">
    <source>
        <dbReference type="EMBL" id="ORC58470.1"/>
    </source>
</evidence>
<accession>A0A1X0N4P4</accession>
<dbReference type="EMBL" id="MUIO01000056">
    <property type="protein sequence ID" value="ORC58470.1"/>
    <property type="molecule type" value="Genomic_DNA"/>
</dbReference>
<dbReference type="AlphaFoldDB" id="A0A1X0N4P4"/>
<evidence type="ECO:0000256" key="1">
    <source>
        <dbReference type="SAM" id="Phobius"/>
    </source>
</evidence>
<gene>
    <name evidence="2" type="ORF">BZK31_14950</name>
</gene>
<reference evidence="3" key="1">
    <citation type="submission" date="2017-02" db="EMBL/GenBank/DDBJ databases">
        <title>Pseudomonas floridae sp. nov., a novel pathogenic bacterial species isolated from tomato.</title>
        <authorList>
            <person name="Timilsina S."/>
            <person name="Vallad G.E."/>
            <person name="Jones J.B."/>
        </authorList>
    </citation>
    <scope>NUCLEOTIDE SEQUENCE [LARGE SCALE GENOMIC DNA]</scope>
    <source>
        <strain evidence="3">GEV388</strain>
    </source>
</reference>
<protein>
    <submittedName>
        <fullName evidence="2">Uncharacterized protein</fullName>
    </submittedName>
</protein>
<keyword evidence="1" id="KW-0812">Transmembrane</keyword>
<feature type="transmembrane region" description="Helical" evidence="1">
    <location>
        <begin position="52"/>
        <end position="71"/>
    </location>
</feature>
<feature type="transmembrane region" description="Helical" evidence="1">
    <location>
        <begin position="21"/>
        <end position="40"/>
    </location>
</feature>
<name>A0A1X0N4P4_9PSED</name>
<comment type="caution">
    <text evidence="2">The sequence shown here is derived from an EMBL/GenBank/DDBJ whole genome shotgun (WGS) entry which is preliminary data.</text>
</comment>
<dbReference type="STRING" id="1958950.BZK31_14950"/>
<organism evidence="2 3">
    <name type="scientific">Pseudomonas floridensis</name>
    <dbReference type="NCBI Taxonomy" id="1958950"/>
    <lineage>
        <taxon>Bacteria</taxon>
        <taxon>Pseudomonadati</taxon>
        <taxon>Pseudomonadota</taxon>
        <taxon>Gammaproteobacteria</taxon>
        <taxon>Pseudomonadales</taxon>
        <taxon>Pseudomonadaceae</taxon>
        <taxon>Pseudomonas</taxon>
    </lineage>
</organism>
<dbReference type="Proteomes" id="UP000192815">
    <property type="component" value="Unassembled WGS sequence"/>
</dbReference>
<keyword evidence="3" id="KW-1185">Reference proteome</keyword>